<dbReference type="InParanoid" id="A2E4A5"/>
<dbReference type="SMART" id="SM00332">
    <property type="entry name" value="PP2Cc"/>
    <property type="match status" value="1"/>
</dbReference>
<name>A2E4A5_TRIV3</name>
<dbReference type="Gene3D" id="3.60.40.10">
    <property type="entry name" value="PPM-type phosphatase domain"/>
    <property type="match status" value="1"/>
</dbReference>
<accession>A2E4A5</accession>
<dbReference type="VEuPathDB" id="TrichDB:TVAGG3_0252300"/>
<dbReference type="PANTHER" id="PTHR47992">
    <property type="entry name" value="PROTEIN PHOSPHATASE"/>
    <property type="match status" value="1"/>
</dbReference>
<protein>
    <submittedName>
        <fullName evidence="7">Protein phosphatase 2C, putative</fullName>
    </submittedName>
</protein>
<evidence type="ECO:0000256" key="4">
    <source>
        <dbReference type="RuleBase" id="RU003465"/>
    </source>
</evidence>
<dbReference type="GO" id="GO:0007165">
    <property type="term" value="P:signal transduction"/>
    <property type="evidence" value="ECO:0000318"/>
    <property type="project" value="GO_Central"/>
</dbReference>
<evidence type="ECO:0000259" key="6">
    <source>
        <dbReference type="PROSITE" id="PS51746"/>
    </source>
</evidence>
<dbReference type="OrthoDB" id="10264738at2759"/>
<comment type="similarity">
    <text evidence="4">Belongs to the PP2C family.</text>
</comment>
<dbReference type="OMA" id="WRTESKA"/>
<evidence type="ECO:0000256" key="1">
    <source>
        <dbReference type="ARBA" id="ARBA00022723"/>
    </source>
</evidence>
<evidence type="ECO:0000256" key="3">
    <source>
        <dbReference type="ARBA" id="ARBA00022912"/>
    </source>
</evidence>
<evidence type="ECO:0000256" key="5">
    <source>
        <dbReference type="SAM" id="MobiDB-lite"/>
    </source>
</evidence>
<dbReference type="FunFam" id="3.60.40.10:FF:000035">
    <property type="entry name" value="Leucine rich repeat protein phosphatase 2c domain containing protein"/>
    <property type="match status" value="1"/>
</dbReference>
<dbReference type="SUPFAM" id="SSF52047">
    <property type="entry name" value="RNI-like"/>
    <property type="match status" value="1"/>
</dbReference>
<dbReference type="InterPro" id="IPR001932">
    <property type="entry name" value="PPM-type_phosphatase-like_dom"/>
</dbReference>
<feature type="domain" description="PPM-type phosphatase" evidence="6">
    <location>
        <begin position="298"/>
        <end position="536"/>
    </location>
</feature>
<dbReference type="InterPro" id="IPR000222">
    <property type="entry name" value="PP2C_BS"/>
</dbReference>
<dbReference type="STRING" id="5722.A2E4A5"/>
<dbReference type="SUPFAM" id="SSF81606">
    <property type="entry name" value="PP2C-like"/>
    <property type="match status" value="1"/>
</dbReference>
<dbReference type="InterPro" id="IPR032675">
    <property type="entry name" value="LRR_dom_sf"/>
</dbReference>
<keyword evidence="8" id="KW-1185">Reference proteome</keyword>
<feature type="region of interest" description="Disordered" evidence="5">
    <location>
        <begin position="280"/>
        <end position="301"/>
    </location>
</feature>
<evidence type="ECO:0000256" key="2">
    <source>
        <dbReference type="ARBA" id="ARBA00022801"/>
    </source>
</evidence>
<dbReference type="InterPro" id="IPR015655">
    <property type="entry name" value="PP2C"/>
</dbReference>
<dbReference type="VEuPathDB" id="TrichDB:TVAG_139310"/>
<evidence type="ECO:0000313" key="7">
    <source>
        <dbReference type="EMBL" id="EAY12551.1"/>
    </source>
</evidence>
<dbReference type="PROSITE" id="PS01032">
    <property type="entry name" value="PPM_1"/>
    <property type="match status" value="1"/>
</dbReference>
<reference evidence="7" key="1">
    <citation type="submission" date="2006-10" db="EMBL/GenBank/DDBJ databases">
        <authorList>
            <person name="Amadeo P."/>
            <person name="Zhao Q."/>
            <person name="Wortman J."/>
            <person name="Fraser-Liggett C."/>
            <person name="Carlton J."/>
        </authorList>
    </citation>
    <scope>NUCLEOTIDE SEQUENCE</scope>
    <source>
        <strain evidence="7">G3</strain>
    </source>
</reference>
<dbReference type="GO" id="GO:0046872">
    <property type="term" value="F:metal ion binding"/>
    <property type="evidence" value="ECO:0007669"/>
    <property type="project" value="UniProtKB-KW"/>
</dbReference>
<dbReference type="EMBL" id="DS113300">
    <property type="protein sequence ID" value="EAY12551.1"/>
    <property type="molecule type" value="Genomic_DNA"/>
</dbReference>
<gene>
    <name evidence="7" type="ORF">TVAG_139310</name>
</gene>
<dbReference type="GO" id="GO:0004722">
    <property type="term" value="F:protein serine/threonine phosphatase activity"/>
    <property type="evidence" value="ECO:0000318"/>
    <property type="project" value="GO_Central"/>
</dbReference>
<keyword evidence="2 4" id="KW-0378">Hydrolase</keyword>
<dbReference type="FunFam" id="3.80.10.10:FF:002495">
    <property type="entry name" value="Protein phosphatase 2C, putative"/>
    <property type="match status" value="1"/>
</dbReference>
<dbReference type="PROSITE" id="PS51746">
    <property type="entry name" value="PPM_2"/>
    <property type="match status" value="1"/>
</dbReference>
<proteinExistence type="inferred from homology"/>
<dbReference type="CDD" id="cd00143">
    <property type="entry name" value="PP2Cc"/>
    <property type="match status" value="1"/>
</dbReference>
<dbReference type="AlphaFoldDB" id="A2E4A5"/>
<dbReference type="Pfam" id="PF00481">
    <property type="entry name" value="PP2C"/>
    <property type="match status" value="1"/>
</dbReference>
<dbReference type="RefSeq" id="XP_001324774.1">
    <property type="nucleotide sequence ID" value="XM_001324739.1"/>
</dbReference>
<dbReference type="SMR" id="A2E4A5"/>
<dbReference type="KEGG" id="tva:4770517"/>
<organism evidence="7 8">
    <name type="scientific">Trichomonas vaginalis (strain ATCC PRA-98 / G3)</name>
    <dbReference type="NCBI Taxonomy" id="412133"/>
    <lineage>
        <taxon>Eukaryota</taxon>
        <taxon>Metamonada</taxon>
        <taxon>Parabasalia</taxon>
        <taxon>Trichomonadida</taxon>
        <taxon>Trichomonadidae</taxon>
        <taxon>Trichomonas</taxon>
    </lineage>
</organism>
<keyword evidence="1" id="KW-0479">Metal-binding</keyword>
<dbReference type="Gene3D" id="3.80.10.10">
    <property type="entry name" value="Ribonuclease Inhibitor"/>
    <property type="match status" value="1"/>
</dbReference>
<evidence type="ECO:0000313" key="8">
    <source>
        <dbReference type="Proteomes" id="UP000001542"/>
    </source>
</evidence>
<reference evidence="7" key="2">
    <citation type="journal article" date="2007" name="Science">
        <title>Draft genome sequence of the sexually transmitted pathogen Trichomonas vaginalis.</title>
        <authorList>
            <person name="Carlton J.M."/>
            <person name="Hirt R.P."/>
            <person name="Silva J.C."/>
            <person name="Delcher A.L."/>
            <person name="Schatz M."/>
            <person name="Zhao Q."/>
            <person name="Wortman J.R."/>
            <person name="Bidwell S.L."/>
            <person name="Alsmark U.C.M."/>
            <person name="Besteiro S."/>
            <person name="Sicheritz-Ponten T."/>
            <person name="Noel C.J."/>
            <person name="Dacks J.B."/>
            <person name="Foster P.G."/>
            <person name="Simillion C."/>
            <person name="Van de Peer Y."/>
            <person name="Miranda-Saavedra D."/>
            <person name="Barton G.J."/>
            <person name="Westrop G.D."/>
            <person name="Mueller S."/>
            <person name="Dessi D."/>
            <person name="Fiori P.L."/>
            <person name="Ren Q."/>
            <person name="Paulsen I."/>
            <person name="Zhang H."/>
            <person name="Bastida-Corcuera F.D."/>
            <person name="Simoes-Barbosa A."/>
            <person name="Brown M.T."/>
            <person name="Hayes R.D."/>
            <person name="Mukherjee M."/>
            <person name="Okumura C.Y."/>
            <person name="Schneider R."/>
            <person name="Smith A.J."/>
            <person name="Vanacova S."/>
            <person name="Villalvazo M."/>
            <person name="Haas B.J."/>
            <person name="Pertea M."/>
            <person name="Feldblyum T.V."/>
            <person name="Utterback T.R."/>
            <person name="Shu C.L."/>
            <person name="Osoegawa K."/>
            <person name="de Jong P.J."/>
            <person name="Hrdy I."/>
            <person name="Horvathova L."/>
            <person name="Zubacova Z."/>
            <person name="Dolezal P."/>
            <person name="Malik S.B."/>
            <person name="Logsdon J.M. Jr."/>
            <person name="Henze K."/>
            <person name="Gupta A."/>
            <person name="Wang C.C."/>
            <person name="Dunne R.L."/>
            <person name="Upcroft J.A."/>
            <person name="Upcroft P."/>
            <person name="White O."/>
            <person name="Salzberg S.L."/>
            <person name="Tang P."/>
            <person name="Chiu C.-H."/>
            <person name="Lee Y.-S."/>
            <person name="Embley T.M."/>
            <person name="Coombs G.H."/>
            <person name="Mottram J.C."/>
            <person name="Tachezy J."/>
            <person name="Fraser-Liggett C.M."/>
            <person name="Johnson P.J."/>
        </authorList>
    </citation>
    <scope>NUCLEOTIDE SEQUENCE [LARGE SCALE GENOMIC DNA]</scope>
    <source>
        <strain evidence="7">G3</strain>
    </source>
</reference>
<keyword evidence="3 4" id="KW-0904">Protein phosphatase</keyword>
<dbReference type="eggNOG" id="KOG0698">
    <property type="taxonomic scope" value="Eukaryota"/>
</dbReference>
<dbReference type="Proteomes" id="UP000001542">
    <property type="component" value="Unassembled WGS sequence"/>
</dbReference>
<sequence length="544" mass="60118">MGNEASQCDPSLILNTSSRQFFENVQSILSSPQENSSKAKLIGKLARIMYDSLKHTPAEEKEFSLIITGQNIGPTFFDCLWPKLNIPANLTKISFRNSGLKKVHCPKIALLLTNVPTLRQLDASENDFGDSAVCIIKAATGHPNLVSLQLEECKLTDSISNELIDLLNYNRKLETLRIAPFKLTGPTGNKIKTAALNNQHLTNISINQMIDPTTAAVSDRNNFIFEFVDSIARSPYQRQFRTKIDAFKSVKGREMLMGRAKQKETARGTDLFTRLEQVDERARTKESNESVEKTDKLRSGHAETIGRRPAMEDVSIILPNMPTADSSLFGVFDGHGGREAAEFASQQLPKSIAEYLKRGDSPADAYKQAFQKTQMDMRPWCVYVGSTCCLAQISSTTITVANIGDTRAVLCRDGKALRLSVDHKPYLPEEQNYVESRGGFVRDGRVGGMLAVSRAFGDGFLGDSINPVPHFVEEKLTPADQFLIIACDGVWDVIPDQKACDIVLGEIDPLSAAKKLRDTAFELESSDNISVIVVSFSELQASRE</sequence>
<dbReference type="InterPro" id="IPR036457">
    <property type="entry name" value="PPM-type-like_dom_sf"/>
</dbReference>